<dbReference type="AlphaFoldDB" id="A0ABD5UQC6"/>
<dbReference type="RefSeq" id="WP_379740087.1">
    <property type="nucleotide sequence ID" value="NZ_JBHSVN010000001.1"/>
</dbReference>
<dbReference type="InterPro" id="IPR013561">
    <property type="entry name" value="FilR1_middle_dom"/>
</dbReference>
<dbReference type="Proteomes" id="UP001596296">
    <property type="component" value="Unassembled WGS sequence"/>
</dbReference>
<proteinExistence type="predicted"/>
<feature type="domain" description="HVO-A0261-like N-terminal" evidence="2">
    <location>
        <begin position="8"/>
        <end position="89"/>
    </location>
</feature>
<dbReference type="Pfam" id="PF08350">
    <property type="entry name" value="FilR1_middle"/>
    <property type="match status" value="1"/>
</dbReference>
<dbReference type="InterPro" id="IPR036390">
    <property type="entry name" value="WH_DNA-bd_sf"/>
</dbReference>
<evidence type="ECO:0000313" key="3">
    <source>
        <dbReference type="EMBL" id="MFC6891586.1"/>
    </source>
</evidence>
<name>A0ABD5UQC6_9EURY</name>
<evidence type="ECO:0000259" key="2">
    <source>
        <dbReference type="Pfam" id="PF25213"/>
    </source>
</evidence>
<evidence type="ECO:0000313" key="4">
    <source>
        <dbReference type="Proteomes" id="UP001596296"/>
    </source>
</evidence>
<dbReference type="Gene3D" id="1.10.10.10">
    <property type="entry name" value="Winged helix-like DNA-binding domain superfamily/Winged helix DNA-binding domain"/>
    <property type="match status" value="1"/>
</dbReference>
<evidence type="ECO:0000259" key="1">
    <source>
        <dbReference type="Pfam" id="PF08350"/>
    </source>
</evidence>
<sequence length="262" mass="28974">MTTNSVSELRYITQSESRARTLVILSEAGELERAELESRLDASHRTVVRVVKSLRERGYLRETDGSLRLTPFGSHVADELDGFLETTDLAVTFRPLLRHAPPALETIDLEDLEGAELLVASESDPFSILDRILTLRSEATRIREVAPGVQKESVDQLAERIRSGEDIDVEAVIPRQAGDIADSRTEYRDGHAVATDSDDVDIYVHPDQMSFFAGAADGTAMVSVSRNERPYALAISENPALRATVESIFETYREQSTLKTPG</sequence>
<dbReference type="InterPro" id="IPR057527">
    <property type="entry name" value="HVO_A0261-like_N"/>
</dbReference>
<dbReference type="Pfam" id="PF25213">
    <property type="entry name" value="HVO_A0261_N"/>
    <property type="match status" value="1"/>
</dbReference>
<reference evidence="3 4" key="1">
    <citation type="journal article" date="2019" name="Int. J. Syst. Evol. Microbiol.">
        <title>The Global Catalogue of Microorganisms (GCM) 10K type strain sequencing project: providing services to taxonomists for standard genome sequencing and annotation.</title>
        <authorList>
            <consortium name="The Broad Institute Genomics Platform"/>
            <consortium name="The Broad Institute Genome Sequencing Center for Infectious Disease"/>
            <person name="Wu L."/>
            <person name="Ma J."/>
        </authorList>
    </citation>
    <scope>NUCLEOTIDE SEQUENCE [LARGE SCALE GENOMIC DNA]</scope>
    <source>
        <strain evidence="3 4">SKJ47</strain>
    </source>
</reference>
<dbReference type="SUPFAM" id="SSF46785">
    <property type="entry name" value="Winged helix' DNA-binding domain"/>
    <property type="match status" value="1"/>
</dbReference>
<dbReference type="InterPro" id="IPR036388">
    <property type="entry name" value="WH-like_DNA-bd_sf"/>
</dbReference>
<gene>
    <name evidence="3" type="ORF">ACFQE9_03000</name>
</gene>
<comment type="caution">
    <text evidence="3">The sequence shown here is derived from an EMBL/GenBank/DDBJ whole genome shotgun (WGS) entry which is preliminary data.</text>
</comment>
<protein>
    <submittedName>
        <fullName evidence="3">Helix-turn-helix transcriptional regulator</fullName>
    </submittedName>
</protein>
<accession>A0ABD5UQC6</accession>
<organism evidence="3 4">
    <name type="scientific">Halopenitus salinus</name>
    <dbReference type="NCBI Taxonomy" id="1198295"/>
    <lineage>
        <taxon>Archaea</taxon>
        <taxon>Methanobacteriati</taxon>
        <taxon>Methanobacteriota</taxon>
        <taxon>Stenosarchaea group</taxon>
        <taxon>Halobacteria</taxon>
        <taxon>Halobacteriales</taxon>
        <taxon>Haloferacaceae</taxon>
        <taxon>Halopenitus</taxon>
    </lineage>
</organism>
<keyword evidence="4" id="KW-1185">Reference proteome</keyword>
<dbReference type="EMBL" id="JBHSXL010000003">
    <property type="protein sequence ID" value="MFC6891586.1"/>
    <property type="molecule type" value="Genomic_DNA"/>
</dbReference>
<feature type="domain" description="Methanogenesis regulatory protein FilR1 middle" evidence="1">
    <location>
        <begin position="125"/>
        <end position="255"/>
    </location>
</feature>